<keyword evidence="3" id="KW-1185">Reference proteome</keyword>
<sequence>MAARSKALVAGLLALLMVAGIAVLTSTSAAAERENLKVSIANVGSTRTPPVGPILETQKPHIMVISEAYHAREHLTAVAERQGYILRQYGREQGAEAPGIALLIRKDVTLNDRVLLKMSEPWWWPNPSKEREPRRYPAVDLTVSGERWLVVGVHFPPGGPDGGGMVDGKNRAAWLESKQAVQAYAANHPNPPVVAAGDFNALASECRHHFPGFAVSEGGKVDHAMTKEGRGARFESVSRHDAPVGHGWFTFRLSAAS</sequence>
<proteinExistence type="predicted"/>
<feature type="domain" description="Endonuclease/exonuclease/phosphatase" evidence="1">
    <location>
        <begin position="51"/>
        <end position="228"/>
    </location>
</feature>
<dbReference type="EMBL" id="SGWQ01000001">
    <property type="protein sequence ID" value="RZS44403.1"/>
    <property type="molecule type" value="Genomic_DNA"/>
</dbReference>
<organism evidence="2 3">
    <name type="scientific">Herbihabitans rhizosphaerae</name>
    <dbReference type="NCBI Taxonomy" id="1872711"/>
    <lineage>
        <taxon>Bacteria</taxon>
        <taxon>Bacillati</taxon>
        <taxon>Actinomycetota</taxon>
        <taxon>Actinomycetes</taxon>
        <taxon>Pseudonocardiales</taxon>
        <taxon>Pseudonocardiaceae</taxon>
        <taxon>Herbihabitans</taxon>
    </lineage>
</organism>
<gene>
    <name evidence="2" type="ORF">EV193_101279</name>
</gene>
<evidence type="ECO:0000259" key="1">
    <source>
        <dbReference type="Pfam" id="PF03372"/>
    </source>
</evidence>
<accession>A0A4V2EUF6</accession>
<dbReference type="Gene3D" id="3.60.10.10">
    <property type="entry name" value="Endonuclease/exonuclease/phosphatase"/>
    <property type="match status" value="1"/>
</dbReference>
<dbReference type="AlphaFoldDB" id="A0A4V2EUF6"/>
<reference evidence="2 3" key="1">
    <citation type="submission" date="2019-02" db="EMBL/GenBank/DDBJ databases">
        <title>Genomic Encyclopedia of Type Strains, Phase IV (KMG-IV): sequencing the most valuable type-strain genomes for metagenomic binning, comparative biology and taxonomic classification.</title>
        <authorList>
            <person name="Goeker M."/>
        </authorList>
    </citation>
    <scope>NUCLEOTIDE SEQUENCE [LARGE SCALE GENOMIC DNA]</scope>
    <source>
        <strain evidence="2 3">DSM 101727</strain>
    </source>
</reference>
<dbReference type="Proteomes" id="UP000294257">
    <property type="component" value="Unassembled WGS sequence"/>
</dbReference>
<dbReference type="Pfam" id="PF03372">
    <property type="entry name" value="Exo_endo_phos"/>
    <property type="match status" value="1"/>
</dbReference>
<evidence type="ECO:0000313" key="2">
    <source>
        <dbReference type="EMBL" id="RZS44403.1"/>
    </source>
</evidence>
<dbReference type="InterPro" id="IPR005135">
    <property type="entry name" value="Endo/exonuclease/phosphatase"/>
</dbReference>
<comment type="caution">
    <text evidence="2">The sequence shown here is derived from an EMBL/GenBank/DDBJ whole genome shotgun (WGS) entry which is preliminary data.</text>
</comment>
<dbReference type="OrthoDB" id="9845736at2"/>
<name>A0A4V2EUF6_9PSEU</name>
<evidence type="ECO:0000313" key="3">
    <source>
        <dbReference type="Proteomes" id="UP000294257"/>
    </source>
</evidence>
<protein>
    <recommendedName>
        <fullName evidence="1">Endonuclease/exonuclease/phosphatase domain-containing protein</fullName>
    </recommendedName>
</protein>
<dbReference type="InterPro" id="IPR036691">
    <property type="entry name" value="Endo/exonu/phosph_ase_sf"/>
</dbReference>
<dbReference type="SUPFAM" id="SSF56219">
    <property type="entry name" value="DNase I-like"/>
    <property type="match status" value="1"/>
</dbReference>
<dbReference type="RefSeq" id="WP_130342093.1">
    <property type="nucleotide sequence ID" value="NZ_SGWQ01000001.1"/>
</dbReference>